<proteinExistence type="inferred from homology"/>
<name>A0A8J6LG60_TENMO</name>
<accession>A0A8J6LG60</accession>
<dbReference type="Pfam" id="PF00201">
    <property type="entry name" value="UDPGT"/>
    <property type="match status" value="1"/>
</dbReference>
<evidence type="ECO:0000313" key="5">
    <source>
        <dbReference type="Proteomes" id="UP000719412"/>
    </source>
</evidence>
<keyword evidence="2" id="KW-0328">Glycosyltransferase</keyword>
<protein>
    <submittedName>
        <fullName evidence="4">Uncharacterized protein</fullName>
    </submittedName>
</protein>
<organism evidence="4 5">
    <name type="scientific">Tenebrio molitor</name>
    <name type="common">Yellow mealworm beetle</name>
    <dbReference type="NCBI Taxonomy" id="7067"/>
    <lineage>
        <taxon>Eukaryota</taxon>
        <taxon>Metazoa</taxon>
        <taxon>Ecdysozoa</taxon>
        <taxon>Arthropoda</taxon>
        <taxon>Hexapoda</taxon>
        <taxon>Insecta</taxon>
        <taxon>Pterygota</taxon>
        <taxon>Neoptera</taxon>
        <taxon>Endopterygota</taxon>
        <taxon>Coleoptera</taxon>
        <taxon>Polyphaga</taxon>
        <taxon>Cucujiformia</taxon>
        <taxon>Tenebrionidae</taxon>
        <taxon>Tenebrio</taxon>
    </lineage>
</organism>
<reference evidence="4" key="1">
    <citation type="journal article" date="2020" name="J Insects Food Feed">
        <title>The yellow mealworm (Tenebrio molitor) genome: a resource for the emerging insects as food and feed industry.</title>
        <authorList>
            <person name="Eriksson T."/>
            <person name="Andere A."/>
            <person name="Kelstrup H."/>
            <person name="Emery V."/>
            <person name="Picard C."/>
        </authorList>
    </citation>
    <scope>NUCLEOTIDE SEQUENCE</scope>
    <source>
        <strain evidence="4">Stoneville</strain>
        <tissue evidence="4">Whole head</tissue>
    </source>
</reference>
<keyword evidence="5" id="KW-1185">Reference proteome</keyword>
<dbReference type="PANTHER" id="PTHR48043:SF159">
    <property type="entry name" value="EG:EG0003.4 PROTEIN-RELATED"/>
    <property type="match status" value="1"/>
</dbReference>
<dbReference type="EMBL" id="JABDTM020011671">
    <property type="protein sequence ID" value="KAH0820520.1"/>
    <property type="molecule type" value="Genomic_DNA"/>
</dbReference>
<reference evidence="4" key="2">
    <citation type="submission" date="2021-08" db="EMBL/GenBank/DDBJ databases">
        <authorList>
            <person name="Eriksson T."/>
        </authorList>
    </citation>
    <scope>NUCLEOTIDE SEQUENCE</scope>
    <source>
        <strain evidence="4">Stoneville</strain>
        <tissue evidence="4">Whole head</tissue>
    </source>
</reference>
<dbReference type="AlphaFoldDB" id="A0A8J6LG60"/>
<evidence type="ECO:0000313" key="4">
    <source>
        <dbReference type="EMBL" id="KAH0820520.1"/>
    </source>
</evidence>
<dbReference type="PANTHER" id="PTHR48043">
    <property type="entry name" value="EG:EG0003.4 PROTEIN-RELATED"/>
    <property type="match status" value="1"/>
</dbReference>
<sequence>MKGRNRQTYFSKDFGIWQTSHDIFGCIDSIAETILNSTKLQELIDDPNRKFDLIMMELLHPVLFGFAARFEAPSIGISTGSLFSYKYDATGHLQHPGVYCDQFLNVRTLSLGGKFQSIASFLWCKFYYQWVFFPRAHGMATKYFGKVPYDLQKILDEATAGFVYLNLGSNNIDQKLRTIITEALAELPYTVLWKWESDRLPGKPSDGVIRNWLPQQDVLAHCNVKAFVTQGNIQSVQEAIFREIL</sequence>
<keyword evidence="3" id="KW-0808">Transferase</keyword>
<evidence type="ECO:0000256" key="3">
    <source>
        <dbReference type="ARBA" id="ARBA00022679"/>
    </source>
</evidence>
<dbReference type="SUPFAM" id="SSF53756">
    <property type="entry name" value="UDP-Glycosyltransferase/glycogen phosphorylase"/>
    <property type="match status" value="1"/>
</dbReference>
<dbReference type="InterPro" id="IPR050271">
    <property type="entry name" value="UDP-glycosyltransferase"/>
</dbReference>
<dbReference type="Gene3D" id="3.40.50.2000">
    <property type="entry name" value="Glycogen Phosphorylase B"/>
    <property type="match status" value="1"/>
</dbReference>
<dbReference type="InterPro" id="IPR002213">
    <property type="entry name" value="UDP_glucos_trans"/>
</dbReference>
<gene>
    <name evidence="4" type="ORF">GEV33_002271</name>
</gene>
<comment type="caution">
    <text evidence="4">The sequence shown here is derived from an EMBL/GenBank/DDBJ whole genome shotgun (WGS) entry which is preliminary data.</text>
</comment>
<comment type="similarity">
    <text evidence="1">Belongs to the UDP-glycosyltransferase family.</text>
</comment>
<evidence type="ECO:0000256" key="1">
    <source>
        <dbReference type="ARBA" id="ARBA00009995"/>
    </source>
</evidence>
<dbReference type="Proteomes" id="UP000719412">
    <property type="component" value="Unassembled WGS sequence"/>
</dbReference>
<dbReference type="GO" id="GO:0008194">
    <property type="term" value="F:UDP-glycosyltransferase activity"/>
    <property type="evidence" value="ECO:0007669"/>
    <property type="project" value="InterPro"/>
</dbReference>
<evidence type="ECO:0000256" key="2">
    <source>
        <dbReference type="ARBA" id="ARBA00022676"/>
    </source>
</evidence>